<organism evidence="1 2">
    <name type="scientific">Kordia antarctica</name>
    <dbReference type="NCBI Taxonomy" id="1218801"/>
    <lineage>
        <taxon>Bacteria</taxon>
        <taxon>Pseudomonadati</taxon>
        <taxon>Bacteroidota</taxon>
        <taxon>Flavobacteriia</taxon>
        <taxon>Flavobacteriales</taxon>
        <taxon>Flavobacteriaceae</taxon>
        <taxon>Kordia</taxon>
    </lineage>
</organism>
<proteinExistence type="predicted"/>
<dbReference type="KEGG" id="kan:IMCC3317_22760"/>
<dbReference type="AlphaFoldDB" id="A0A7L4ZL04"/>
<reference evidence="1 2" key="1">
    <citation type="journal article" date="2013" name="Int. J. Syst. Evol. Microbiol.">
        <title>Kordia antarctica sp. nov., isolated from Antarctic seawater.</title>
        <authorList>
            <person name="Baek K."/>
            <person name="Choi A."/>
            <person name="Kang I."/>
            <person name="Lee K."/>
            <person name="Cho J.C."/>
        </authorList>
    </citation>
    <scope>NUCLEOTIDE SEQUENCE [LARGE SCALE GENOMIC DNA]</scope>
    <source>
        <strain evidence="1 2">IMCC3317</strain>
    </source>
</reference>
<sequence>MKKKNLNKKLTIKTISVSNLNELQGGRSDLAAGTHEPCEVYELTDWCTMFGCPPIEK</sequence>
<dbReference type="Proteomes" id="UP000464657">
    <property type="component" value="Chromosome"/>
</dbReference>
<protein>
    <submittedName>
        <fullName evidence="1">Uncharacterized protein</fullName>
    </submittedName>
</protein>
<evidence type="ECO:0000313" key="2">
    <source>
        <dbReference type="Proteomes" id="UP000464657"/>
    </source>
</evidence>
<accession>A0A7L4ZL04</accession>
<evidence type="ECO:0000313" key="1">
    <source>
        <dbReference type="EMBL" id="QHI36906.1"/>
    </source>
</evidence>
<name>A0A7L4ZL04_9FLAO</name>
<gene>
    <name evidence="1" type="ORF">IMCC3317_22760</name>
</gene>
<dbReference type="RefSeq" id="WP_160129575.1">
    <property type="nucleotide sequence ID" value="NZ_CP019288.1"/>
</dbReference>
<dbReference type="EMBL" id="CP019288">
    <property type="protein sequence ID" value="QHI36906.1"/>
    <property type="molecule type" value="Genomic_DNA"/>
</dbReference>
<keyword evidence="2" id="KW-1185">Reference proteome</keyword>